<evidence type="ECO:0000313" key="2">
    <source>
        <dbReference type="EMBL" id="CAA9361342.1"/>
    </source>
</evidence>
<sequence length="201" mass="22395">DPDPAGRRPGPRPRRARRAARPRDGHRGRRAGRSRGRGAGSGALLAGRGVPARHRDAGAHRPRGGRAAAGRAARRAVADRHHLRTTGLRPPRSRRRRRRVPRQGHPCTRARSRRTPGPCRTPRHRPRPRDRVADVRPVAAHGSRVGDPAARDRRIARRRDRPARQSLGRHRAQPPLSSDRQDRRHHQGRSGAAGSGERLDL</sequence>
<gene>
    <name evidence="2" type="ORF">AVDCRST_MAG47-207</name>
</gene>
<feature type="compositionally biased region" description="Basic residues" evidence="1">
    <location>
        <begin position="9"/>
        <end position="36"/>
    </location>
</feature>
<feature type="compositionally biased region" description="Basic residues" evidence="1">
    <location>
        <begin position="154"/>
        <end position="172"/>
    </location>
</feature>
<dbReference type="EMBL" id="CADCUK010000016">
    <property type="protein sequence ID" value="CAA9361342.1"/>
    <property type="molecule type" value="Genomic_DNA"/>
</dbReference>
<feature type="non-terminal residue" evidence="2">
    <location>
        <position position="1"/>
    </location>
</feature>
<reference evidence="2" key="1">
    <citation type="submission" date="2020-02" db="EMBL/GenBank/DDBJ databases">
        <authorList>
            <person name="Meier V. D."/>
        </authorList>
    </citation>
    <scope>NUCLEOTIDE SEQUENCE</scope>
    <source>
        <strain evidence="2">AVDCRST_MAG47</strain>
    </source>
</reference>
<evidence type="ECO:0000256" key="1">
    <source>
        <dbReference type="SAM" id="MobiDB-lite"/>
    </source>
</evidence>
<organism evidence="2">
    <name type="scientific">uncultured Nocardioidaceae bacterium</name>
    <dbReference type="NCBI Taxonomy" id="253824"/>
    <lineage>
        <taxon>Bacteria</taxon>
        <taxon>Bacillati</taxon>
        <taxon>Actinomycetota</taxon>
        <taxon>Actinomycetes</taxon>
        <taxon>Propionibacteriales</taxon>
        <taxon>Nocardioidaceae</taxon>
        <taxon>environmental samples</taxon>
    </lineage>
</organism>
<feature type="compositionally biased region" description="Basic residues" evidence="1">
    <location>
        <begin position="91"/>
        <end position="114"/>
    </location>
</feature>
<name>A0A6J4MLH7_9ACTN</name>
<feature type="region of interest" description="Disordered" evidence="1">
    <location>
        <begin position="1"/>
        <end position="201"/>
    </location>
</feature>
<accession>A0A6J4MLH7</accession>
<feature type="non-terminal residue" evidence="2">
    <location>
        <position position="201"/>
    </location>
</feature>
<protein>
    <submittedName>
        <fullName evidence="2">Two-component transcriptional response regulator, LuxR family</fullName>
    </submittedName>
</protein>
<proteinExistence type="predicted"/>
<dbReference type="AlphaFoldDB" id="A0A6J4MLH7"/>